<dbReference type="CDD" id="cd06062">
    <property type="entry name" value="H2MP_MemB-H2up"/>
    <property type="match status" value="1"/>
</dbReference>
<evidence type="ECO:0000256" key="2">
    <source>
        <dbReference type="ARBA" id="ARBA00022670"/>
    </source>
</evidence>
<organism evidence="5 6">
    <name type="scientific">Corynebacterium lipophilum</name>
    <dbReference type="NCBI Taxonomy" id="2804918"/>
    <lineage>
        <taxon>Bacteria</taxon>
        <taxon>Bacillati</taxon>
        <taxon>Actinomycetota</taxon>
        <taxon>Actinomycetes</taxon>
        <taxon>Mycobacteriales</taxon>
        <taxon>Corynebacteriaceae</taxon>
        <taxon>Corynebacterium</taxon>
    </lineage>
</organism>
<gene>
    <name evidence="5" type="ORF">JMN37_07675</name>
</gene>
<dbReference type="PRINTS" id="PR00446">
    <property type="entry name" value="HYDRGNUPTAKE"/>
</dbReference>
<dbReference type="InterPro" id="IPR023430">
    <property type="entry name" value="Pept_HybD-like_dom_sf"/>
</dbReference>
<dbReference type="RefSeq" id="WP_083433294.1">
    <property type="nucleotide sequence ID" value="NZ_JAEUWV010000010.1"/>
</dbReference>
<dbReference type="GO" id="GO:0016485">
    <property type="term" value="P:protein processing"/>
    <property type="evidence" value="ECO:0007669"/>
    <property type="project" value="TreeGrafter"/>
</dbReference>
<dbReference type="PANTHER" id="PTHR30302:SF1">
    <property type="entry name" value="HYDROGENASE 2 MATURATION PROTEASE"/>
    <property type="match status" value="1"/>
</dbReference>
<dbReference type="GO" id="GO:0004190">
    <property type="term" value="F:aspartic-type endopeptidase activity"/>
    <property type="evidence" value="ECO:0007669"/>
    <property type="project" value="UniProtKB-KW"/>
</dbReference>
<dbReference type="AlphaFoldDB" id="A0AAW5HVN6"/>
<keyword evidence="3" id="KW-0064">Aspartyl protease</keyword>
<proteinExistence type="inferred from homology"/>
<evidence type="ECO:0000256" key="3">
    <source>
        <dbReference type="ARBA" id="ARBA00022750"/>
    </source>
</evidence>
<dbReference type="Proteomes" id="UP001205920">
    <property type="component" value="Unassembled WGS sequence"/>
</dbReference>
<keyword evidence="2" id="KW-0645">Protease</keyword>
<dbReference type="GO" id="GO:0008047">
    <property type="term" value="F:enzyme activator activity"/>
    <property type="evidence" value="ECO:0007669"/>
    <property type="project" value="InterPro"/>
</dbReference>
<comment type="caution">
    <text evidence="5">The sequence shown here is derived from an EMBL/GenBank/DDBJ whole genome shotgun (WGS) entry which is preliminary data.</text>
</comment>
<dbReference type="EMBL" id="JAEUWV010000010">
    <property type="protein sequence ID" value="MCO6394852.1"/>
    <property type="molecule type" value="Genomic_DNA"/>
</dbReference>
<reference evidence="5 6" key="1">
    <citation type="submission" date="2021-01" db="EMBL/GenBank/DDBJ databases">
        <title>Identification and Characterization of Corynebacterium sp.</title>
        <authorList>
            <person name="Luo Q."/>
            <person name="Qu P."/>
            <person name="Chen Q."/>
        </authorList>
    </citation>
    <scope>NUCLEOTIDE SEQUENCE [LARGE SCALE GENOMIC DNA]</scope>
    <source>
        <strain evidence="5 6">MC-18</strain>
    </source>
</reference>
<dbReference type="SUPFAM" id="SSF53163">
    <property type="entry name" value="HybD-like"/>
    <property type="match status" value="1"/>
</dbReference>
<dbReference type="InterPro" id="IPR000671">
    <property type="entry name" value="Peptidase_A31"/>
</dbReference>
<accession>A0AAW5HVN6</accession>
<keyword evidence="4" id="KW-0378">Hydrolase</keyword>
<sequence>MTVTRKLRSAPDVPVPSPELVTLDGVTINVIGIGNEIMADDAVGLAILRELEADPIQGVNFIYGGTSGMEILPMVQDADYLLVLDGLKQGQPGDVAVLVGDQIPRLLQQQLSPHQVGLLDLLSAARLTGQEPDNVAVVGITARDVEFRTSLSEEISAAIPEAVQRARQLLKEWTSEATQHQPK</sequence>
<keyword evidence="6" id="KW-1185">Reference proteome</keyword>
<evidence type="ECO:0000313" key="6">
    <source>
        <dbReference type="Proteomes" id="UP001205920"/>
    </source>
</evidence>
<comment type="similarity">
    <text evidence="1">Belongs to the peptidase A31 family.</text>
</comment>
<dbReference type="Gene3D" id="3.40.50.1450">
    <property type="entry name" value="HybD-like"/>
    <property type="match status" value="1"/>
</dbReference>
<evidence type="ECO:0000313" key="5">
    <source>
        <dbReference type="EMBL" id="MCO6394852.1"/>
    </source>
</evidence>
<evidence type="ECO:0000256" key="4">
    <source>
        <dbReference type="ARBA" id="ARBA00022801"/>
    </source>
</evidence>
<protein>
    <submittedName>
        <fullName evidence="5">HyaD/HybD family hydrogenase maturation endopeptidase</fullName>
    </submittedName>
</protein>
<dbReference type="NCBIfam" id="TIGR00072">
    <property type="entry name" value="hydrog_prot"/>
    <property type="match status" value="1"/>
</dbReference>
<evidence type="ECO:0000256" key="1">
    <source>
        <dbReference type="ARBA" id="ARBA00006814"/>
    </source>
</evidence>
<name>A0AAW5HVN6_9CORY</name>
<dbReference type="Pfam" id="PF01750">
    <property type="entry name" value="HycI"/>
    <property type="match status" value="1"/>
</dbReference>
<dbReference type="PANTHER" id="PTHR30302">
    <property type="entry name" value="HYDROGENASE 1 MATURATION PROTEASE"/>
    <property type="match status" value="1"/>
</dbReference>